<dbReference type="InterPro" id="IPR029498">
    <property type="entry name" value="HeLo_dom"/>
</dbReference>
<dbReference type="EMBL" id="CP090166">
    <property type="protein sequence ID" value="UJO16257.1"/>
    <property type="molecule type" value="Genomic_DNA"/>
</dbReference>
<evidence type="ECO:0000313" key="4">
    <source>
        <dbReference type="Proteomes" id="UP000756132"/>
    </source>
</evidence>
<dbReference type="OrthoDB" id="20872at2759"/>
<accession>A0A9Q8LF55</accession>
<dbReference type="RefSeq" id="XP_047760623.1">
    <property type="nucleotide sequence ID" value="XM_047903082.1"/>
</dbReference>
<gene>
    <name evidence="3" type="ORF">CLAFUR5_03934</name>
</gene>
<keyword evidence="4" id="KW-1185">Reference proteome</keyword>
<evidence type="ECO:0000259" key="2">
    <source>
        <dbReference type="Pfam" id="PF14479"/>
    </source>
</evidence>
<protein>
    <submittedName>
        <fullName evidence="3">Heterokaryon incompatibility protein S</fullName>
    </submittedName>
</protein>
<feature type="domain" description="Prion-inhibition and propagation HeLo" evidence="2">
    <location>
        <begin position="8"/>
        <end position="201"/>
    </location>
</feature>
<dbReference type="AlphaFoldDB" id="A0A9Q8LF55"/>
<reference evidence="3" key="1">
    <citation type="submission" date="2021-12" db="EMBL/GenBank/DDBJ databases">
        <authorList>
            <person name="Zaccaron A."/>
            <person name="Stergiopoulos I."/>
        </authorList>
    </citation>
    <scope>NUCLEOTIDE SEQUENCE</scope>
    <source>
        <strain evidence="3">Race5_Kim</strain>
    </source>
</reference>
<dbReference type="Pfam" id="PF14479">
    <property type="entry name" value="HeLo"/>
    <property type="match status" value="1"/>
</dbReference>
<dbReference type="GeneID" id="71983812"/>
<dbReference type="PANTHER" id="PTHR37542">
    <property type="entry name" value="HELO DOMAIN-CONTAINING PROTEIN-RELATED"/>
    <property type="match status" value="1"/>
</dbReference>
<dbReference type="InterPro" id="IPR038305">
    <property type="entry name" value="HeLo_sf"/>
</dbReference>
<sequence length="289" mass="32070">MSGTTALRIPGLFLTCVRYFELIQVARNPDSEIASCDLQLRGTELRLRRWGRAAGITDSASPELMTALEGFQEDEIKFAHDALEQIEAQLENAQRRSKPLIEGGSSLSSTPTATEHINDAQHTQEDFNESELDRALNKLRAQYGKSLRFGEDSQKKTKWALHDSTMLKNLISTTSAHLADLEKLFTKDIDRLVSTEVAEMMNLPDQGLALYLKVMAAIDPPLQQASKPKLASSGRTYQDIDADGEANSHIGRRLKEASERDGQGDVFQRMKFGGKSKSHVGDSVGYDEK</sequence>
<proteinExistence type="predicted"/>
<dbReference type="Gene3D" id="1.20.120.1020">
    <property type="entry name" value="Prion-inhibition and propagation, HeLo domain"/>
    <property type="match status" value="1"/>
</dbReference>
<organism evidence="3 4">
    <name type="scientific">Passalora fulva</name>
    <name type="common">Tomato leaf mold</name>
    <name type="synonym">Cladosporium fulvum</name>
    <dbReference type="NCBI Taxonomy" id="5499"/>
    <lineage>
        <taxon>Eukaryota</taxon>
        <taxon>Fungi</taxon>
        <taxon>Dikarya</taxon>
        <taxon>Ascomycota</taxon>
        <taxon>Pezizomycotina</taxon>
        <taxon>Dothideomycetes</taxon>
        <taxon>Dothideomycetidae</taxon>
        <taxon>Mycosphaerellales</taxon>
        <taxon>Mycosphaerellaceae</taxon>
        <taxon>Fulvia</taxon>
    </lineage>
</organism>
<evidence type="ECO:0000256" key="1">
    <source>
        <dbReference type="SAM" id="MobiDB-lite"/>
    </source>
</evidence>
<feature type="region of interest" description="Disordered" evidence="1">
    <location>
        <begin position="225"/>
        <end position="289"/>
    </location>
</feature>
<dbReference type="KEGG" id="ffu:CLAFUR5_03934"/>
<dbReference type="Proteomes" id="UP000756132">
    <property type="component" value="Chromosome 4"/>
</dbReference>
<feature type="compositionally biased region" description="Basic and acidic residues" evidence="1">
    <location>
        <begin position="253"/>
        <end position="263"/>
    </location>
</feature>
<name>A0A9Q8LF55_PASFU</name>
<reference evidence="3" key="2">
    <citation type="journal article" date="2022" name="Microb. Genom.">
        <title>A chromosome-scale genome assembly of the tomato pathogen Cladosporium fulvum reveals a compartmentalized genome architecture and the presence of a dispensable chromosome.</title>
        <authorList>
            <person name="Zaccaron A.Z."/>
            <person name="Chen L.H."/>
            <person name="Samaras A."/>
            <person name="Stergiopoulos I."/>
        </authorList>
    </citation>
    <scope>NUCLEOTIDE SEQUENCE</scope>
    <source>
        <strain evidence="3">Race5_Kim</strain>
    </source>
</reference>
<evidence type="ECO:0000313" key="3">
    <source>
        <dbReference type="EMBL" id="UJO16257.1"/>
    </source>
</evidence>